<evidence type="ECO:0000256" key="6">
    <source>
        <dbReference type="ARBA" id="ARBA00022670"/>
    </source>
</evidence>
<organism evidence="12 13">
    <name type="scientific">Aureococcus anophagefferens</name>
    <name type="common">Harmful bloom alga</name>
    <dbReference type="NCBI Taxonomy" id="44056"/>
    <lineage>
        <taxon>Eukaryota</taxon>
        <taxon>Sar</taxon>
        <taxon>Stramenopiles</taxon>
        <taxon>Ochrophyta</taxon>
        <taxon>Pelagophyceae</taxon>
        <taxon>Pelagomonadales</taxon>
        <taxon>Pelagomonadaceae</taxon>
        <taxon>Aureococcus</taxon>
    </lineage>
</organism>
<keyword evidence="6 11" id="KW-0645">Protease</keyword>
<evidence type="ECO:0000256" key="2">
    <source>
        <dbReference type="ARBA" id="ARBA00001947"/>
    </source>
</evidence>
<dbReference type="PANTHER" id="PTHR28570:SF3">
    <property type="entry name" value="ASPARTYL AMINOPEPTIDASE"/>
    <property type="match status" value="1"/>
</dbReference>
<evidence type="ECO:0000256" key="7">
    <source>
        <dbReference type="ARBA" id="ARBA00022723"/>
    </source>
</evidence>
<comment type="catalytic activity">
    <reaction evidence="1">
        <text>Release of an N-terminal aspartate or glutamate from a peptide, with a preference for aspartate.</text>
        <dbReference type="EC" id="3.4.11.21"/>
    </reaction>
</comment>
<evidence type="ECO:0000313" key="12">
    <source>
        <dbReference type="EMBL" id="KAK7241671.1"/>
    </source>
</evidence>
<dbReference type="NCBIfam" id="NF002759">
    <property type="entry name" value="PRK02813.1"/>
    <property type="match status" value="1"/>
</dbReference>
<evidence type="ECO:0000256" key="5">
    <source>
        <dbReference type="ARBA" id="ARBA00022438"/>
    </source>
</evidence>
<comment type="similarity">
    <text evidence="3 11">Belongs to the peptidase M18 family.</text>
</comment>
<dbReference type="CDD" id="cd05658">
    <property type="entry name" value="M18_DAP"/>
    <property type="match status" value="1"/>
</dbReference>
<dbReference type="Gene3D" id="3.40.630.10">
    <property type="entry name" value="Zn peptidases"/>
    <property type="match status" value="1"/>
</dbReference>
<gene>
    <name evidence="12" type="ORF">SO694_00070126</name>
</gene>
<proteinExistence type="inferred from homology"/>
<evidence type="ECO:0000256" key="4">
    <source>
        <dbReference type="ARBA" id="ARBA00011965"/>
    </source>
</evidence>
<keyword evidence="5 11" id="KW-0031">Aminopeptidase</keyword>
<name>A0ABR1FZM9_AURAN</name>
<comment type="cofactor">
    <cofactor evidence="2">
        <name>Zn(2+)</name>
        <dbReference type="ChEBI" id="CHEBI:29105"/>
    </cofactor>
</comment>
<dbReference type="SUPFAM" id="SSF101821">
    <property type="entry name" value="Aminopeptidase/glucanase lid domain"/>
    <property type="match status" value="1"/>
</dbReference>
<evidence type="ECO:0000256" key="10">
    <source>
        <dbReference type="ARBA" id="ARBA00023049"/>
    </source>
</evidence>
<dbReference type="InterPro" id="IPR023358">
    <property type="entry name" value="Peptidase_M18_dom2"/>
</dbReference>
<keyword evidence="13" id="KW-1185">Reference proteome</keyword>
<keyword evidence="10 11" id="KW-0482">Metalloprotease</keyword>
<dbReference type="EMBL" id="JBBJCI010000164">
    <property type="protein sequence ID" value="KAK7241671.1"/>
    <property type="molecule type" value="Genomic_DNA"/>
</dbReference>
<dbReference type="InterPro" id="IPR001948">
    <property type="entry name" value="Peptidase_M18"/>
</dbReference>
<dbReference type="Pfam" id="PF02127">
    <property type="entry name" value="Peptidase_M18"/>
    <property type="match status" value="1"/>
</dbReference>
<dbReference type="PANTHER" id="PTHR28570">
    <property type="entry name" value="ASPARTYL AMINOPEPTIDASE"/>
    <property type="match status" value="1"/>
</dbReference>
<evidence type="ECO:0000256" key="9">
    <source>
        <dbReference type="ARBA" id="ARBA00022833"/>
    </source>
</evidence>
<evidence type="ECO:0000256" key="3">
    <source>
        <dbReference type="ARBA" id="ARBA00008290"/>
    </source>
</evidence>
<dbReference type="SUPFAM" id="SSF53187">
    <property type="entry name" value="Zn-dependent exopeptidases"/>
    <property type="match status" value="1"/>
</dbReference>
<dbReference type="GO" id="GO:0004177">
    <property type="term" value="F:aminopeptidase activity"/>
    <property type="evidence" value="ECO:0007669"/>
    <property type="project" value="UniProtKB-KW"/>
</dbReference>
<evidence type="ECO:0000313" key="13">
    <source>
        <dbReference type="Proteomes" id="UP001363151"/>
    </source>
</evidence>
<sequence length="516" mass="55135">MVAMRLGRRSYALKASRMPNAGKVVPSDRARARAEAMIGLIDASPTPYHMARNVKEQLVARGFTELEEGEPWSDVVEAGGKYLITRHEGTIIAVAVGGRCDGTRAAFKLLGGHTDTPVLKVRPVSKRSDADGKDKSAAMAQVGVECYGGGLWHTWLDRDLGVAGRAVVRNGDGTFDARLVRVDAPVVRVPSLCIHLQTAAERDALTLNKETDLQPVLCSTAAAQLQPSADDDAEAPAKDGWASHHPPALVDLVAHELGVEPEDVADFDLTLFDTQAGAISGAFGEFVASARLDDQAACYALTEALLGHVDDADAFADDADVSVVALFDHEEIGSASAHGAGSPVLGDALVRLHRSLRKAQGSGAKDGLEDAEALAVAMRRSILLSVDMAHAVHPNYAHKHDGAHAPRMNHGLVLKVNNNQRYTTDAVTGFLLRETARRGGLPELQDFVVRNDCPCGSTIGPILASRFGIRAADVGMPQLSMHSIREMGGVHDIDLSVDFFQFFLKDFRALDDSLSK</sequence>
<dbReference type="PRINTS" id="PR00932">
    <property type="entry name" value="AMINO1PTASE"/>
</dbReference>
<evidence type="ECO:0000256" key="11">
    <source>
        <dbReference type="RuleBase" id="RU004386"/>
    </source>
</evidence>
<evidence type="ECO:0000256" key="1">
    <source>
        <dbReference type="ARBA" id="ARBA00001335"/>
    </source>
</evidence>
<comment type="caution">
    <text evidence="12">The sequence shown here is derived from an EMBL/GenBank/DDBJ whole genome shotgun (WGS) entry which is preliminary data.</text>
</comment>
<keyword evidence="7 11" id="KW-0479">Metal-binding</keyword>
<keyword evidence="9 11" id="KW-0862">Zinc</keyword>
<accession>A0ABR1FZM9</accession>
<reference evidence="12 13" key="1">
    <citation type="submission" date="2024-03" db="EMBL/GenBank/DDBJ databases">
        <title>Aureococcus anophagefferens CCMP1851 and Kratosvirus quantuckense: Draft genome of a second virus-susceptible host strain in the model system.</title>
        <authorList>
            <person name="Chase E."/>
            <person name="Truchon A.R."/>
            <person name="Schepens W."/>
            <person name="Wilhelm S.W."/>
        </authorList>
    </citation>
    <scope>NUCLEOTIDE SEQUENCE [LARGE SCALE GENOMIC DNA]</scope>
    <source>
        <strain evidence="12 13">CCMP1851</strain>
    </source>
</reference>
<dbReference type="Gene3D" id="2.30.250.10">
    <property type="entry name" value="Aminopeptidase i, Domain 2"/>
    <property type="match status" value="1"/>
</dbReference>
<dbReference type="EC" id="3.4.11.21" evidence="4"/>
<keyword evidence="8 11" id="KW-0378">Hydrolase</keyword>
<evidence type="ECO:0000256" key="8">
    <source>
        <dbReference type="ARBA" id="ARBA00022801"/>
    </source>
</evidence>
<dbReference type="Proteomes" id="UP001363151">
    <property type="component" value="Unassembled WGS sequence"/>
</dbReference>
<protein>
    <recommendedName>
        <fullName evidence="4">aspartyl aminopeptidase</fullName>
        <ecNumber evidence="4">3.4.11.21</ecNumber>
    </recommendedName>
</protein>